<sequence>MTNSNPSNQVVSKVVDGNTLVLERVFQAPRELVFKAFSEAEHLKHWWGPKGWTLPVCNIDFRPGGTWHYCMKCVDKNQGDFYGMESWGKALYKEITVPEQVIYTDGFSDAEGNISKDLPETLVQLDFIDLEGQTKLVNIGKYSSPDALQQVIDMGMLEGISQTFDNLDAHLENLQKNN</sequence>
<dbReference type="EMBL" id="MPTO01000013">
    <property type="protein sequence ID" value="OME19479.1"/>
    <property type="molecule type" value="Genomic_DNA"/>
</dbReference>
<dbReference type="EMBL" id="CP021965">
    <property type="protein sequence ID" value="AWV33444.1"/>
    <property type="molecule type" value="Genomic_DNA"/>
</dbReference>
<comment type="similarity">
    <text evidence="1">Belongs to the AHA1 family.</text>
</comment>
<reference evidence="3 6" key="2">
    <citation type="submission" date="2017-06" db="EMBL/GenBank/DDBJ databases">
        <title>Complete genome sequence of Paenibacillus odorifer CBA7130.</title>
        <authorList>
            <person name="Nam Y.-D."/>
            <person name="Kang J."/>
            <person name="Chung W.-H."/>
        </authorList>
    </citation>
    <scope>NUCLEOTIDE SEQUENCE [LARGE SCALE GENOMIC DNA]</scope>
    <source>
        <strain evidence="3 6">CBA7130</strain>
    </source>
</reference>
<dbReference type="Proteomes" id="UP000249163">
    <property type="component" value="Chromosome"/>
</dbReference>
<name>A0A1R0Z3P6_9BACL</name>
<proteinExistence type="inferred from homology"/>
<feature type="domain" description="Activator of Hsp90 ATPase homologue 1/2-like C-terminal" evidence="2">
    <location>
        <begin position="28"/>
        <end position="172"/>
    </location>
</feature>
<evidence type="ECO:0000259" key="2">
    <source>
        <dbReference type="Pfam" id="PF08327"/>
    </source>
</evidence>
<evidence type="ECO:0000313" key="5">
    <source>
        <dbReference type="Proteomes" id="UP000187323"/>
    </source>
</evidence>
<evidence type="ECO:0000313" key="3">
    <source>
        <dbReference type="EMBL" id="AWV33444.1"/>
    </source>
</evidence>
<dbReference type="InterPro" id="IPR023393">
    <property type="entry name" value="START-like_dom_sf"/>
</dbReference>
<dbReference type="Pfam" id="PF08327">
    <property type="entry name" value="AHSA1"/>
    <property type="match status" value="1"/>
</dbReference>
<dbReference type="SUPFAM" id="SSF55961">
    <property type="entry name" value="Bet v1-like"/>
    <property type="match status" value="1"/>
</dbReference>
<accession>A0A1R0Z3P6</accession>
<dbReference type="Proteomes" id="UP000187323">
    <property type="component" value="Unassembled WGS sequence"/>
</dbReference>
<gene>
    <name evidence="4" type="ORF">BSK47_15680</name>
    <name evidence="3" type="ORF">CD191_12905</name>
</gene>
<evidence type="ECO:0000313" key="6">
    <source>
        <dbReference type="Proteomes" id="UP000249163"/>
    </source>
</evidence>
<evidence type="ECO:0000256" key="1">
    <source>
        <dbReference type="ARBA" id="ARBA00006817"/>
    </source>
</evidence>
<dbReference type="OrthoDB" id="118413at2"/>
<dbReference type="RefSeq" id="WP_076135626.1">
    <property type="nucleotide sequence ID" value="NZ_CP021965.1"/>
</dbReference>
<dbReference type="AlphaFoldDB" id="A0A1R0Z3P6"/>
<dbReference type="InterPro" id="IPR013538">
    <property type="entry name" value="ASHA1/2-like_C"/>
</dbReference>
<evidence type="ECO:0000313" key="4">
    <source>
        <dbReference type="EMBL" id="OME19479.1"/>
    </source>
</evidence>
<reference evidence="4 5" key="1">
    <citation type="submission" date="2016-10" db="EMBL/GenBank/DDBJ databases">
        <title>Paenibacillus species isolates.</title>
        <authorList>
            <person name="Beno S.M."/>
        </authorList>
    </citation>
    <scope>NUCLEOTIDE SEQUENCE [LARGE SCALE GENOMIC DNA]</scope>
    <source>
        <strain evidence="4 5">FSL H7-0918</strain>
    </source>
</reference>
<organism evidence="4 5">
    <name type="scientific">Paenibacillus odorifer</name>
    <dbReference type="NCBI Taxonomy" id="189426"/>
    <lineage>
        <taxon>Bacteria</taxon>
        <taxon>Bacillati</taxon>
        <taxon>Bacillota</taxon>
        <taxon>Bacilli</taxon>
        <taxon>Bacillales</taxon>
        <taxon>Paenibacillaceae</taxon>
        <taxon>Paenibacillus</taxon>
    </lineage>
</organism>
<dbReference type="Gene3D" id="3.30.530.20">
    <property type="match status" value="1"/>
</dbReference>
<protein>
    <submittedName>
        <fullName evidence="4">ATPase</fullName>
    </submittedName>
</protein>